<sequence length="41" mass="4428">MKKPDILILLSVIVLLGAAVTGMTSEVKRPASLMTMENSIR</sequence>
<reference evidence="1" key="2">
    <citation type="submission" date="2022-08" db="EMBL/GenBank/DDBJ databases">
        <authorList>
            <person name="Dong C."/>
        </authorList>
    </citation>
    <scope>NUCLEOTIDE SEQUENCE</scope>
    <source>
        <strain evidence="1">59MF3M-4</strain>
    </source>
</reference>
<comment type="caution">
    <text evidence="1">The sequence shown here is derived from an EMBL/GenBank/DDBJ whole genome shotgun (WGS) entry which is preliminary data.</text>
</comment>
<dbReference type="Proteomes" id="UP001147830">
    <property type="component" value="Unassembled WGS sequence"/>
</dbReference>
<dbReference type="RefSeq" id="WP_255449004.1">
    <property type="nucleotide sequence ID" value="NZ_JAOANI010000015.1"/>
</dbReference>
<gene>
    <name evidence="1" type="ORF">NYR02_09850</name>
</gene>
<accession>A0A9X2WFH7</accession>
<proteinExistence type="predicted"/>
<evidence type="ECO:0000313" key="2">
    <source>
        <dbReference type="Proteomes" id="UP001147830"/>
    </source>
</evidence>
<protein>
    <submittedName>
        <fullName evidence="1">Uncharacterized protein</fullName>
    </submittedName>
</protein>
<reference evidence="1" key="1">
    <citation type="journal article" date="2022" name="Front. Microbiol.">
        <title>Genome-based taxonomic rearrangement of Oceanobacter-related bacteria including the description of Thalassolituus hydrocarbonoclasticus sp. nov. and Thalassolituus pacificus sp. nov. and emended description of the genus Thalassolituus.</title>
        <authorList>
            <person name="Dong C."/>
            <person name="Wei L."/>
            <person name="Wang J."/>
            <person name="Lai Q."/>
            <person name="Huang Z."/>
            <person name="Shao Z."/>
        </authorList>
    </citation>
    <scope>NUCLEOTIDE SEQUENCE</scope>
    <source>
        <strain evidence="1">59MF3M-4</strain>
    </source>
</reference>
<name>A0A9X2WFH7_9GAMM</name>
<dbReference type="AlphaFoldDB" id="A0A9X2WFH7"/>
<dbReference type="EMBL" id="JAOANI010000015">
    <property type="protein sequence ID" value="MCT7359324.1"/>
    <property type="molecule type" value="Genomic_DNA"/>
</dbReference>
<organism evidence="1 2">
    <name type="scientific">Thalassolituus pacificus</name>
    <dbReference type="NCBI Taxonomy" id="2975440"/>
    <lineage>
        <taxon>Bacteria</taxon>
        <taxon>Pseudomonadati</taxon>
        <taxon>Pseudomonadota</taxon>
        <taxon>Gammaproteobacteria</taxon>
        <taxon>Oceanospirillales</taxon>
        <taxon>Oceanospirillaceae</taxon>
        <taxon>Thalassolituus</taxon>
    </lineage>
</organism>
<keyword evidence="2" id="KW-1185">Reference proteome</keyword>
<evidence type="ECO:0000313" key="1">
    <source>
        <dbReference type="EMBL" id="MCT7359324.1"/>
    </source>
</evidence>